<gene>
    <name evidence="1" type="ORF">PIB30_071197</name>
</gene>
<accession>A0ABU6QNR6</accession>
<proteinExistence type="predicted"/>
<dbReference type="Proteomes" id="UP001341840">
    <property type="component" value="Unassembled WGS sequence"/>
</dbReference>
<evidence type="ECO:0000313" key="2">
    <source>
        <dbReference type="Proteomes" id="UP001341840"/>
    </source>
</evidence>
<sequence>MNSGHGPLKMYHERYVSQEVNEETCEINFPASGNSGLSVVKGCLRYTCVVKYRHMMITWKPPIIKIEQALGCYVASSRKYVLRVICIDAFIVLRIQWFGILTCICSYAFQIQEFISSSSPNGYDLSGKPFRMKIAL</sequence>
<reference evidence="1 2" key="1">
    <citation type="journal article" date="2023" name="Plants (Basel)">
        <title>Bridging the Gap: Combining Genomics and Transcriptomics Approaches to Understand Stylosanthes scabra, an Orphan Legume from the Brazilian Caatinga.</title>
        <authorList>
            <person name="Ferreira-Neto J.R.C."/>
            <person name="da Silva M.D."/>
            <person name="Binneck E."/>
            <person name="de Melo N.F."/>
            <person name="da Silva R.H."/>
            <person name="de Melo A.L.T.M."/>
            <person name="Pandolfi V."/>
            <person name="Bustamante F.O."/>
            <person name="Brasileiro-Vidal A.C."/>
            <person name="Benko-Iseppon A.M."/>
        </authorList>
    </citation>
    <scope>NUCLEOTIDE SEQUENCE [LARGE SCALE GENOMIC DNA]</scope>
    <source>
        <tissue evidence="1">Leaves</tissue>
    </source>
</reference>
<evidence type="ECO:0000313" key="1">
    <source>
        <dbReference type="EMBL" id="MED6113483.1"/>
    </source>
</evidence>
<dbReference type="EMBL" id="JASCZI010000818">
    <property type="protein sequence ID" value="MED6113483.1"/>
    <property type="molecule type" value="Genomic_DNA"/>
</dbReference>
<comment type="caution">
    <text evidence="1">The sequence shown here is derived from an EMBL/GenBank/DDBJ whole genome shotgun (WGS) entry which is preliminary data.</text>
</comment>
<name>A0ABU6QNR6_9FABA</name>
<organism evidence="1 2">
    <name type="scientific">Stylosanthes scabra</name>
    <dbReference type="NCBI Taxonomy" id="79078"/>
    <lineage>
        <taxon>Eukaryota</taxon>
        <taxon>Viridiplantae</taxon>
        <taxon>Streptophyta</taxon>
        <taxon>Embryophyta</taxon>
        <taxon>Tracheophyta</taxon>
        <taxon>Spermatophyta</taxon>
        <taxon>Magnoliopsida</taxon>
        <taxon>eudicotyledons</taxon>
        <taxon>Gunneridae</taxon>
        <taxon>Pentapetalae</taxon>
        <taxon>rosids</taxon>
        <taxon>fabids</taxon>
        <taxon>Fabales</taxon>
        <taxon>Fabaceae</taxon>
        <taxon>Papilionoideae</taxon>
        <taxon>50 kb inversion clade</taxon>
        <taxon>dalbergioids sensu lato</taxon>
        <taxon>Dalbergieae</taxon>
        <taxon>Pterocarpus clade</taxon>
        <taxon>Stylosanthes</taxon>
    </lineage>
</organism>
<protein>
    <submittedName>
        <fullName evidence="1">Uncharacterized protein</fullName>
    </submittedName>
</protein>
<keyword evidence="2" id="KW-1185">Reference proteome</keyword>